<evidence type="ECO:0000313" key="4">
    <source>
        <dbReference type="EMBL" id="MFD1234598.1"/>
    </source>
</evidence>
<name>A0ABW3VIT8_9PSEU</name>
<evidence type="ECO:0000256" key="3">
    <source>
        <dbReference type="SAM" id="MobiDB-lite"/>
    </source>
</evidence>
<protein>
    <submittedName>
        <fullName evidence="4">Enoyl-CoA hydratase/isomerase family protein</fullName>
    </submittedName>
</protein>
<dbReference type="InterPro" id="IPR001753">
    <property type="entry name" value="Enoyl-CoA_hydra/iso"/>
</dbReference>
<proteinExistence type="inferred from homology"/>
<feature type="region of interest" description="Disordered" evidence="3">
    <location>
        <begin position="1"/>
        <end position="31"/>
    </location>
</feature>
<dbReference type="InterPro" id="IPR029045">
    <property type="entry name" value="ClpP/crotonase-like_dom_sf"/>
</dbReference>
<dbReference type="CDD" id="cd06558">
    <property type="entry name" value="crotonase-like"/>
    <property type="match status" value="1"/>
</dbReference>
<dbReference type="Gene3D" id="3.90.226.10">
    <property type="entry name" value="2-enoyl-CoA Hydratase, Chain A, domain 1"/>
    <property type="match status" value="1"/>
</dbReference>
<dbReference type="SUPFAM" id="SSF52096">
    <property type="entry name" value="ClpP/crotonase"/>
    <property type="match status" value="1"/>
</dbReference>
<dbReference type="PANTHER" id="PTHR11941:SF54">
    <property type="entry name" value="ENOYL-COA HYDRATASE, MITOCHONDRIAL"/>
    <property type="match status" value="1"/>
</dbReference>
<evidence type="ECO:0000256" key="2">
    <source>
        <dbReference type="RuleBase" id="RU003707"/>
    </source>
</evidence>
<dbReference type="PROSITE" id="PS00166">
    <property type="entry name" value="ENOYL_COA_HYDRATASE"/>
    <property type="match status" value="1"/>
</dbReference>
<dbReference type="PANTHER" id="PTHR11941">
    <property type="entry name" value="ENOYL-COA HYDRATASE-RELATED"/>
    <property type="match status" value="1"/>
</dbReference>
<comment type="caution">
    <text evidence="4">The sequence shown here is derived from an EMBL/GenBank/DDBJ whole genome shotgun (WGS) entry which is preliminary data.</text>
</comment>
<dbReference type="EMBL" id="JBHTMB010000134">
    <property type="protein sequence ID" value="MFD1234598.1"/>
    <property type="molecule type" value="Genomic_DNA"/>
</dbReference>
<sequence>MAQAAPQVTDVAVDPEPGGGDVARPAERPEEAHVAREMHGALAVLTMQSRPHNFLGTDLIAGVLSAVDRSVADGARAIVLRSGLRNFCAGADVGIFDSADRGEAPDVDLVDVLRVFDELPVPIVAAVHGVCVGGGFELALACDLIVAAQSAKIGCVEATIGMNPLMGAMQRITDRAGSARAKEMALLARRYDPATLERWNVINRVVPDDSLEGVALTLGQELAHGPTVAHASTKAVISYAAGHGPRATDAVMAELQKDIWTSNDLKVGLRSLAQNGPGAARFEGR</sequence>
<keyword evidence="5" id="KW-1185">Reference proteome</keyword>
<accession>A0ABW3VIT8</accession>
<evidence type="ECO:0000256" key="1">
    <source>
        <dbReference type="ARBA" id="ARBA00005254"/>
    </source>
</evidence>
<comment type="similarity">
    <text evidence="1 2">Belongs to the enoyl-CoA hydratase/isomerase family.</text>
</comment>
<dbReference type="Pfam" id="PF00378">
    <property type="entry name" value="ECH_1"/>
    <property type="match status" value="1"/>
</dbReference>
<dbReference type="InterPro" id="IPR018376">
    <property type="entry name" value="Enoyl-CoA_hyd/isom_CS"/>
</dbReference>
<dbReference type="Proteomes" id="UP001597182">
    <property type="component" value="Unassembled WGS sequence"/>
</dbReference>
<dbReference type="RefSeq" id="WP_346090132.1">
    <property type="nucleotide sequence ID" value="NZ_BAABKS010000006.1"/>
</dbReference>
<reference evidence="5" key="1">
    <citation type="journal article" date="2019" name="Int. J. Syst. Evol. Microbiol.">
        <title>The Global Catalogue of Microorganisms (GCM) 10K type strain sequencing project: providing services to taxonomists for standard genome sequencing and annotation.</title>
        <authorList>
            <consortium name="The Broad Institute Genomics Platform"/>
            <consortium name="The Broad Institute Genome Sequencing Center for Infectious Disease"/>
            <person name="Wu L."/>
            <person name="Ma J."/>
        </authorList>
    </citation>
    <scope>NUCLEOTIDE SEQUENCE [LARGE SCALE GENOMIC DNA]</scope>
    <source>
        <strain evidence="5">CCUG 49018</strain>
    </source>
</reference>
<organism evidence="4 5">
    <name type="scientific">Pseudonocardia benzenivorans</name>
    <dbReference type="NCBI Taxonomy" id="228005"/>
    <lineage>
        <taxon>Bacteria</taxon>
        <taxon>Bacillati</taxon>
        <taxon>Actinomycetota</taxon>
        <taxon>Actinomycetes</taxon>
        <taxon>Pseudonocardiales</taxon>
        <taxon>Pseudonocardiaceae</taxon>
        <taxon>Pseudonocardia</taxon>
    </lineage>
</organism>
<evidence type="ECO:0000313" key="5">
    <source>
        <dbReference type="Proteomes" id="UP001597182"/>
    </source>
</evidence>
<gene>
    <name evidence="4" type="ORF">ACFQ34_15010</name>
</gene>